<comment type="subcellular location">
    <subcellularLocation>
        <location evidence="1">Cell envelope</location>
    </subcellularLocation>
</comment>
<dbReference type="EMBL" id="NPEV01000017">
    <property type="protein sequence ID" value="RAI27516.1"/>
    <property type="molecule type" value="Genomic_DNA"/>
</dbReference>
<name>A0A327JPK8_9HYPH</name>
<evidence type="ECO:0000256" key="3">
    <source>
        <dbReference type="ARBA" id="ARBA00022729"/>
    </source>
</evidence>
<dbReference type="PANTHER" id="PTHR46847">
    <property type="entry name" value="D-ALLOSE-BINDING PERIPLASMIC PROTEIN-RELATED"/>
    <property type="match status" value="1"/>
</dbReference>
<evidence type="ECO:0000256" key="2">
    <source>
        <dbReference type="ARBA" id="ARBA00007639"/>
    </source>
</evidence>
<evidence type="ECO:0000256" key="4">
    <source>
        <dbReference type="SAM" id="SignalP"/>
    </source>
</evidence>
<dbReference type="InterPro" id="IPR025997">
    <property type="entry name" value="SBP_2_dom"/>
</dbReference>
<feature type="domain" description="Periplasmic binding protein" evidence="5">
    <location>
        <begin position="33"/>
        <end position="284"/>
    </location>
</feature>
<keyword evidence="7" id="KW-1185">Reference proteome</keyword>
<evidence type="ECO:0000313" key="6">
    <source>
        <dbReference type="EMBL" id="RAI27516.1"/>
    </source>
</evidence>
<evidence type="ECO:0000313" key="7">
    <source>
        <dbReference type="Proteomes" id="UP000249299"/>
    </source>
</evidence>
<protein>
    <recommendedName>
        <fullName evidence="5">Periplasmic binding protein domain-containing protein</fullName>
    </recommendedName>
</protein>
<keyword evidence="3 4" id="KW-0732">Signal</keyword>
<dbReference type="GO" id="GO:0030313">
    <property type="term" value="C:cell envelope"/>
    <property type="evidence" value="ECO:0007669"/>
    <property type="project" value="UniProtKB-SubCell"/>
</dbReference>
<feature type="signal peptide" evidence="4">
    <location>
        <begin position="1"/>
        <end position="20"/>
    </location>
</feature>
<feature type="chain" id="PRO_5016272752" description="Periplasmic binding protein domain-containing protein" evidence="4">
    <location>
        <begin position="21"/>
        <end position="330"/>
    </location>
</feature>
<dbReference type="Gene3D" id="3.40.50.2300">
    <property type="match status" value="2"/>
</dbReference>
<sequence>MNKICLSLAAAALTAGSLLAAPVKAQQTEEHYAMVVFLKGSEFFNWAYAGFQDAAATVGATTELQGPADWDASAEARAVDQLVAKGVKGIAVTAGDADTLVGSINAAMEAGVPTLTFDSDSPKSNRLLFVGTNNYNAGFAAGKAVGEQIGGDARVGVSLIPGLDSINHRLQGFKEGLASVAPGAEVVAQVNDEGDLQKAETVNTAMLQANPQINVIFCAHGNPATGALAATRNVGRFDGPNKVHVLAWSIDVPILQGIEDDEYGSTVAQNPYMMGVQSFLQLWSAAHPTQFDSLTNPGMGQVPTADLDTGVKILKKGDPAIKALMTPPRI</sequence>
<dbReference type="AlphaFoldDB" id="A0A327JPK8"/>
<comment type="similarity">
    <text evidence="2">Belongs to the bacterial solute-binding protein 2 family.</text>
</comment>
<organism evidence="6 7">
    <name type="scientific">Rhodobium orientis</name>
    <dbReference type="NCBI Taxonomy" id="34017"/>
    <lineage>
        <taxon>Bacteria</taxon>
        <taxon>Pseudomonadati</taxon>
        <taxon>Pseudomonadota</taxon>
        <taxon>Alphaproteobacteria</taxon>
        <taxon>Hyphomicrobiales</taxon>
        <taxon>Rhodobiaceae</taxon>
        <taxon>Rhodobium</taxon>
    </lineage>
</organism>
<dbReference type="PANTHER" id="PTHR46847:SF1">
    <property type="entry name" value="D-ALLOSE-BINDING PERIPLASMIC PROTEIN-RELATED"/>
    <property type="match status" value="1"/>
</dbReference>
<reference evidence="6 7" key="1">
    <citation type="submission" date="2017-07" db="EMBL/GenBank/DDBJ databases">
        <title>Draft Genome Sequences of Select Purple Nonsulfur Bacteria.</title>
        <authorList>
            <person name="Lasarre B."/>
            <person name="Mckinlay J.B."/>
        </authorList>
    </citation>
    <scope>NUCLEOTIDE SEQUENCE [LARGE SCALE GENOMIC DNA]</scope>
    <source>
        <strain evidence="6 7">DSM 11290</strain>
    </source>
</reference>
<dbReference type="Proteomes" id="UP000249299">
    <property type="component" value="Unassembled WGS sequence"/>
</dbReference>
<dbReference type="GO" id="GO:0030246">
    <property type="term" value="F:carbohydrate binding"/>
    <property type="evidence" value="ECO:0007669"/>
    <property type="project" value="UniProtKB-ARBA"/>
</dbReference>
<accession>A0A327JPK8</accession>
<gene>
    <name evidence="6" type="ORF">CH339_09775</name>
</gene>
<dbReference type="InterPro" id="IPR028082">
    <property type="entry name" value="Peripla_BP_I"/>
</dbReference>
<proteinExistence type="inferred from homology"/>
<evidence type="ECO:0000256" key="1">
    <source>
        <dbReference type="ARBA" id="ARBA00004196"/>
    </source>
</evidence>
<dbReference type="SUPFAM" id="SSF53822">
    <property type="entry name" value="Periplasmic binding protein-like I"/>
    <property type="match status" value="1"/>
</dbReference>
<dbReference type="Pfam" id="PF13407">
    <property type="entry name" value="Peripla_BP_4"/>
    <property type="match status" value="1"/>
</dbReference>
<comment type="caution">
    <text evidence="6">The sequence shown here is derived from an EMBL/GenBank/DDBJ whole genome shotgun (WGS) entry which is preliminary data.</text>
</comment>
<evidence type="ECO:0000259" key="5">
    <source>
        <dbReference type="Pfam" id="PF13407"/>
    </source>
</evidence>